<evidence type="ECO:0000256" key="9">
    <source>
        <dbReference type="PIRSR" id="PIRSR600715-1"/>
    </source>
</evidence>
<dbReference type="STRING" id="373903.Hore_09060"/>
<dbReference type="Pfam" id="PF10555">
    <property type="entry name" value="MraY_sig1"/>
    <property type="match status" value="1"/>
</dbReference>
<dbReference type="HOGENOM" id="CLU_023982_0_1_9"/>
<dbReference type="GO" id="GO:0051992">
    <property type="term" value="F:UDP-N-acetylmuramoyl-L-alanyl-D-glutamyl-meso-2,6-diaminopimelyl-D-alanyl-D-alanine:undecaprenyl-phosphate transferase activity"/>
    <property type="evidence" value="ECO:0007669"/>
    <property type="project" value="RHEA"/>
</dbReference>
<dbReference type="GO" id="GO:0046872">
    <property type="term" value="F:metal ion binding"/>
    <property type="evidence" value="ECO:0007669"/>
    <property type="project" value="UniProtKB-KW"/>
</dbReference>
<feature type="transmembrane region" description="Helical" evidence="7">
    <location>
        <begin position="297"/>
        <end position="319"/>
    </location>
</feature>
<dbReference type="PANTHER" id="PTHR22926:SF5">
    <property type="entry name" value="PHOSPHO-N-ACETYLMURAMOYL-PENTAPEPTIDE-TRANSFERASE HOMOLOG"/>
    <property type="match status" value="1"/>
</dbReference>
<dbReference type="GO" id="GO:0009252">
    <property type="term" value="P:peptidoglycan biosynthetic process"/>
    <property type="evidence" value="ECO:0007669"/>
    <property type="project" value="UniProtKB-UniRule"/>
</dbReference>
<evidence type="ECO:0000256" key="4">
    <source>
        <dbReference type="ARBA" id="ARBA00022692"/>
    </source>
</evidence>
<feature type="transmembrane region" description="Helical" evidence="7">
    <location>
        <begin position="247"/>
        <end position="271"/>
    </location>
</feature>
<dbReference type="GO" id="GO:0008963">
    <property type="term" value="F:phospho-N-acetylmuramoyl-pentapeptide-transferase activity"/>
    <property type="evidence" value="ECO:0007669"/>
    <property type="project" value="UniProtKB-UniRule"/>
</dbReference>
<accession>B8CWJ3</accession>
<dbReference type="UniPathway" id="UPA00219"/>
<comment type="pathway">
    <text evidence="7">Cell wall biogenesis; peptidoglycan biosynthesis.</text>
</comment>
<dbReference type="NCBIfam" id="TIGR00445">
    <property type="entry name" value="mraY"/>
    <property type="match status" value="1"/>
</dbReference>
<keyword evidence="7" id="KW-0997">Cell inner membrane</keyword>
<gene>
    <name evidence="7" type="primary">mraY</name>
    <name evidence="10" type="ordered locus">Hore_09060</name>
</gene>
<feature type="binding site" evidence="9">
    <location>
        <position position="165"/>
    </location>
    <ligand>
        <name>Mg(2+)</name>
        <dbReference type="ChEBI" id="CHEBI:18420"/>
    </ligand>
</feature>
<dbReference type="PROSITE" id="PS01348">
    <property type="entry name" value="MRAY_2"/>
    <property type="match status" value="1"/>
</dbReference>
<keyword evidence="7 9" id="KW-0479">Metal-binding</keyword>
<keyword evidence="4 7" id="KW-0812">Transmembrane</keyword>
<evidence type="ECO:0000256" key="5">
    <source>
        <dbReference type="ARBA" id="ARBA00022989"/>
    </source>
</evidence>
<evidence type="ECO:0000256" key="1">
    <source>
        <dbReference type="ARBA" id="ARBA00004141"/>
    </source>
</evidence>
<keyword evidence="5 7" id="KW-1133">Transmembrane helix</keyword>
<dbReference type="GO" id="GO:0051301">
    <property type="term" value="P:cell division"/>
    <property type="evidence" value="ECO:0007669"/>
    <property type="project" value="UniProtKB-KW"/>
</dbReference>
<comment type="cofactor">
    <cofactor evidence="7 9">
        <name>Mg(2+)</name>
        <dbReference type="ChEBI" id="CHEBI:18420"/>
    </cofactor>
</comment>
<dbReference type="GO" id="GO:0071555">
    <property type="term" value="P:cell wall organization"/>
    <property type="evidence" value="ECO:0007669"/>
    <property type="project" value="UniProtKB-KW"/>
</dbReference>
<dbReference type="AlphaFoldDB" id="B8CWJ3"/>
<keyword evidence="7" id="KW-0573">Peptidoglycan synthesis</keyword>
<reference evidence="10 11" key="1">
    <citation type="journal article" date="2009" name="PLoS ONE">
        <title>Genome analysis of the anaerobic thermohalophilic bacterium Halothermothrix orenii.</title>
        <authorList>
            <person name="Mavromatis K."/>
            <person name="Ivanova N."/>
            <person name="Anderson I."/>
            <person name="Lykidis A."/>
            <person name="Hooper S.D."/>
            <person name="Sun H."/>
            <person name="Kunin V."/>
            <person name="Lapidus A."/>
            <person name="Hugenholtz P."/>
            <person name="Patel B."/>
            <person name="Kyrpides N.C."/>
        </authorList>
    </citation>
    <scope>NUCLEOTIDE SEQUENCE [LARGE SCALE GENOMIC DNA]</scope>
    <source>
        <strain evidence="11">H 168 / OCM 544 / DSM 9562</strain>
    </source>
</reference>
<keyword evidence="7 9" id="KW-0460">Magnesium</keyword>
<evidence type="ECO:0000256" key="3">
    <source>
        <dbReference type="ARBA" id="ARBA00022679"/>
    </source>
</evidence>
<keyword evidence="7" id="KW-0131">Cell cycle</keyword>
<keyword evidence="7" id="KW-0132">Cell division</keyword>
<keyword evidence="7" id="KW-0133">Cell shape</keyword>
<dbReference type="CDD" id="cd06852">
    <property type="entry name" value="GT_MraY"/>
    <property type="match status" value="1"/>
</dbReference>
<organism evidence="10 11">
    <name type="scientific">Halothermothrix orenii (strain H 168 / OCM 544 / DSM 9562)</name>
    <dbReference type="NCBI Taxonomy" id="373903"/>
    <lineage>
        <taxon>Bacteria</taxon>
        <taxon>Bacillati</taxon>
        <taxon>Bacillota</taxon>
        <taxon>Clostridia</taxon>
        <taxon>Halanaerobiales</taxon>
        <taxon>Halothermotrichaceae</taxon>
        <taxon>Halothermothrix</taxon>
    </lineage>
</organism>
<keyword evidence="7" id="KW-0961">Cell wall biogenesis/degradation</keyword>
<keyword evidence="6 7" id="KW-0472">Membrane</keyword>
<feature type="transmembrane region" description="Helical" evidence="7">
    <location>
        <begin position="6"/>
        <end position="28"/>
    </location>
</feature>
<dbReference type="OrthoDB" id="9805475at2"/>
<protein>
    <recommendedName>
        <fullName evidence="7 8">Phospho-N-acetylmuramoyl-pentapeptide-transferase</fullName>
        <ecNumber evidence="7 8">2.7.8.13</ecNumber>
    </recommendedName>
    <alternativeName>
        <fullName evidence="7">UDP-MurNAc-pentapeptide phosphotransferase</fullName>
    </alternativeName>
</protein>
<dbReference type="GO" id="GO:0005886">
    <property type="term" value="C:plasma membrane"/>
    <property type="evidence" value="ECO:0007669"/>
    <property type="project" value="UniProtKB-SubCell"/>
</dbReference>
<evidence type="ECO:0000313" key="10">
    <source>
        <dbReference type="EMBL" id="ACL69662.1"/>
    </source>
</evidence>
<comment type="catalytic activity">
    <reaction evidence="7">
        <text>UDP-N-acetyl-alpha-D-muramoyl-L-alanyl-gamma-D-glutamyl-meso-2,6-diaminopimeloyl-D-alanyl-D-alanine + di-trans,octa-cis-undecaprenyl phosphate = di-trans,octa-cis-undecaprenyl diphospho-N-acetyl-alpha-D-muramoyl-L-alanyl-D-glutamyl-meso-2,6-diaminopimeloyl-D-alanyl-D-alanine + UMP</text>
        <dbReference type="Rhea" id="RHEA:28386"/>
        <dbReference type="ChEBI" id="CHEBI:57865"/>
        <dbReference type="ChEBI" id="CHEBI:60392"/>
        <dbReference type="ChEBI" id="CHEBI:61386"/>
        <dbReference type="ChEBI" id="CHEBI:61387"/>
        <dbReference type="EC" id="2.7.8.13"/>
    </reaction>
</comment>
<evidence type="ECO:0000256" key="7">
    <source>
        <dbReference type="HAMAP-Rule" id="MF_00038"/>
    </source>
</evidence>
<comment type="similarity">
    <text evidence="2 7">Belongs to the glycosyltransferase 4 family. MraY subfamily.</text>
</comment>
<proteinExistence type="inferred from homology"/>
<dbReference type="KEGG" id="hor:Hore_09060"/>
<feature type="transmembrane region" description="Helical" evidence="7">
    <location>
        <begin position="74"/>
        <end position="90"/>
    </location>
</feature>
<evidence type="ECO:0000313" key="11">
    <source>
        <dbReference type="Proteomes" id="UP000000719"/>
    </source>
</evidence>
<feature type="transmembrane region" description="Helical" evidence="7">
    <location>
        <begin position="170"/>
        <end position="188"/>
    </location>
</feature>
<feature type="transmembrane region" description="Helical" evidence="7">
    <location>
        <begin position="48"/>
        <end position="68"/>
    </location>
</feature>
<dbReference type="Pfam" id="PF00953">
    <property type="entry name" value="Glycos_transf_4"/>
    <property type="match status" value="1"/>
</dbReference>
<feature type="transmembrane region" description="Helical" evidence="7">
    <location>
        <begin position="221"/>
        <end position="241"/>
    </location>
</feature>
<dbReference type="PANTHER" id="PTHR22926">
    <property type="entry name" value="PHOSPHO-N-ACETYLMURAMOYL-PENTAPEPTIDE-TRANSFERASE"/>
    <property type="match status" value="1"/>
</dbReference>
<dbReference type="RefSeq" id="WP_012635849.1">
    <property type="nucleotide sequence ID" value="NC_011899.1"/>
</dbReference>
<dbReference type="EC" id="2.7.8.13" evidence="7 8"/>
<sequence>MEYFVALCVPFLILMIFGRGLIKLLKILNFGQQVRNEGPKSHLNKEGIPTMGGVLIILAILVTSLIFVDLKTPVIWALITTTGMGLVGFFDDIIKVRTRRSLGLRAREKLAGQVLFGLLLALYVYYYSDIGSTLIIPVSGQVIDLGYVIIPFIIVVVIGTANAVNLTDGLDGLAAGVTLIVASAFAVITSGLGLQGLTCYSLIISGACLGFIWYNSHPAQVFMGDVGSLALGGAIASIAVLSRTELFLLIIGAVYVVETLSVIIQVIYFRLTGGKRVFKMTPIHHHFELSGLAESKVVARFWIISLIFAVLGIISFYLIGS</sequence>
<evidence type="ECO:0000256" key="8">
    <source>
        <dbReference type="NCBIfam" id="TIGR00445"/>
    </source>
</evidence>
<keyword evidence="11" id="KW-1185">Reference proteome</keyword>
<dbReference type="InterPro" id="IPR003524">
    <property type="entry name" value="PNAcMuramoyl-5peptid_Trfase"/>
</dbReference>
<comment type="function">
    <text evidence="7">Catalyzes the initial step of the lipid cycle reactions in the biosynthesis of the cell wall peptidoglycan: transfers peptidoglycan precursor phospho-MurNAc-pentapeptide from UDP-MurNAc-pentapeptide onto the lipid carrier undecaprenyl phosphate, yielding undecaprenyl-pyrophosphoryl-MurNAc-pentapeptide, known as lipid I.</text>
</comment>
<dbReference type="EMBL" id="CP001098">
    <property type="protein sequence ID" value="ACL69662.1"/>
    <property type="molecule type" value="Genomic_DNA"/>
</dbReference>
<evidence type="ECO:0000256" key="2">
    <source>
        <dbReference type="ARBA" id="ARBA00005583"/>
    </source>
</evidence>
<dbReference type="InterPro" id="IPR000715">
    <property type="entry name" value="Glycosyl_transferase_4"/>
</dbReference>
<dbReference type="HAMAP" id="MF_00038">
    <property type="entry name" value="MraY"/>
    <property type="match status" value="1"/>
</dbReference>
<dbReference type="Proteomes" id="UP000000719">
    <property type="component" value="Chromosome"/>
</dbReference>
<dbReference type="PROSITE" id="PS01347">
    <property type="entry name" value="MRAY_1"/>
    <property type="match status" value="1"/>
</dbReference>
<comment type="subcellular location">
    <subcellularLocation>
        <location evidence="7">Cell inner membrane</location>
        <topology evidence="7">Multi-pass membrane protein</topology>
    </subcellularLocation>
    <subcellularLocation>
        <location evidence="1">Membrane</location>
        <topology evidence="1">Multi-pass membrane protein</topology>
    </subcellularLocation>
</comment>
<keyword evidence="3 7" id="KW-0808">Transferase</keyword>
<feature type="transmembrane region" description="Helical" evidence="7">
    <location>
        <begin position="110"/>
        <end position="128"/>
    </location>
</feature>
<dbReference type="eggNOG" id="COG0472">
    <property type="taxonomic scope" value="Bacteria"/>
</dbReference>
<dbReference type="InterPro" id="IPR018480">
    <property type="entry name" value="PNAcMuramoyl-5peptid_Trfase_CS"/>
</dbReference>
<feature type="binding site" evidence="9">
    <location>
        <position position="225"/>
    </location>
    <ligand>
        <name>Mg(2+)</name>
        <dbReference type="ChEBI" id="CHEBI:18420"/>
    </ligand>
</feature>
<feature type="transmembrane region" description="Helical" evidence="7">
    <location>
        <begin position="134"/>
        <end position="158"/>
    </location>
</feature>
<evidence type="ECO:0000256" key="6">
    <source>
        <dbReference type="ARBA" id="ARBA00023136"/>
    </source>
</evidence>
<dbReference type="GO" id="GO:0008360">
    <property type="term" value="P:regulation of cell shape"/>
    <property type="evidence" value="ECO:0007669"/>
    <property type="project" value="UniProtKB-KW"/>
</dbReference>
<name>B8CWJ3_HALOH</name>
<keyword evidence="7" id="KW-1003">Cell membrane</keyword>